<dbReference type="GO" id="GO:0004867">
    <property type="term" value="F:serine-type endopeptidase inhibitor activity"/>
    <property type="evidence" value="ECO:0007669"/>
    <property type="project" value="InterPro"/>
</dbReference>
<protein>
    <recommendedName>
        <fullName evidence="2">Kazal-like domain-containing protein</fullName>
    </recommendedName>
</protein>
<sequence>MKFLAIVTFSCAVLLCTEAEARTRFVRQARPGRPTPATTPLPDGATPAVVDGNGSLLGCNCPAPPQFNPVCGNDGVTYGNQQKLACARTCGRNVRLAYVGSC</sequence>
<dbReference type="EMBL" id="JASPKZ010004561">
    <property type="protein sequence ID" value="KAJ9590097.1"/>
    <property type="molecule type" value="Genomic_DNA"/>
</dbReference>
<dbReference type="Proteomes" id="UP001233999">
    <property type="component" value="Unassembled WGS sequence"/>
</dbReference>
<evidence type="ECO:0000256" key="1">
    <source>
        <dbReference type="SAM" id="SignalP"/>
    </source>
</evidence>
<dbReference type="InterPro" id="IPR036058">
    <property type="entry name" value="Kazal_dom_sf"/>
</dbReference>
<dbReference type="SMART" id="SM00280">
    <property type="entry name" value="KAZAL"/>
    <property type="match status" value="1"/>
</dbReference>
<gene>
    <name evidence="3" type="ORF">L9F63_016776</name>
</gene>
<reference evidence="3" key="2">
    <citation type="submission" date="2023-05" db="EMBL/GenBank/DDBJ databases">
        <authorList>
            <person name="Fouks B."/>
        </authorList>
    </citation>
    <scope>NUCLEOTIDE SEQUENCE</scope>
    <source>
        <strain evidence="3">Stay&amp;Tobe</strain>
        <tissue evidence="3">Testes</tissue>
    </source>
</reference>
<feature type="domain" description="Kazal-like" evidence="2">
    <location>
        <begin position="53"/>
        <end position="102"/>
    </location>
</feature>
<organism evidence="3 4">
    <name type="scientific">Diploptera punctata</name>
    <name type="common">Pacific beetle cockroach</name>
    <dbReference type="NCBI Taxonomy" id="6984"/>
    <lineage>
        <taxon>Eukaryota</taxon>
        <taxon>Metazoa</taxon>
        <taxon>Ecdysozoa</taxon>
        <taxon>Arthropoda</taxon>
        <taxon>Hexapoda</taxon>
        <taxon>Insecta</taxon>
        <taxon>Pterygota</taxon>
        <taxon>Neoptera</taxon>
        <taxon>Polyneoptera</taxon>
        <taxon>Dictyoptera</taxon>
        <taxon>Blattodea</taxon>
        <taxon>Blaberoidea</taxon>
        <taxon>Blaberidae</taxon>
        <taxon>Diplopterinae</taxon>
        <taxon>Diploptera</taxon>
    </lineage>
</organism>
<dbReference type="Pfam" id="PF00050">
    <property type="entry name" value="Kazal_1"/>
    <property type="match status" value="1"/>
</dbReference>
<dbReference type="CDD" id="cd00104">
    <property type="entry name" value="KAZAL_FS"/>
    <property type="match status" value="1"/>
</dbReference>
<feature type="chain" id="PRO_5042094120" description="Kazal-like domain-containing protein" evidence="1">
    <location>
        <begin position="20"/>
        <end position="102"/>
    </location>
</feature>
<keyword evidence="4" id="KW-1185">Reference proteome</keyword>
<evidence type="ECO:0000259" key="2">
    <source>
        <dbReference type="PROSITE" id="PS51465"/>
    </source>
</evidence>
<evidence type="ECO:0000313" key="3">
    <source>
        <dbReference type="EMBL" id="KAJ9590097.1"/>
    </source>
</evidence>
<accession>A0AAD8EHT8</accession>
<dbReference type="Gene3D" id="3.30.60.30">
    <property type="match status" value="1"/>
</dbReference>
<dbReference type="SUPFAM" id="SSF100895">
    <property type="entry name" value="Kazal-type serine protease inhibitors"/>
    <property type="match status" value="1"/>
</dbReference>
<dbReference type="PANTHER" id="PTHR21179:SF1">
    <property type="entry name" value="KAZ1-TYPE SERINE PROTEASE INHIBITOR-LIKE PROTEIN TYPE EPSILON-RELATED"/>
    <property type="match status" value="1"/>
</dbReference>
<evidence type="ECO:0000313" key="4">
    <source>
        <dbReference type="Proteomes" id="UP001233999"/>
    </source>
</evidence>
<reference evidence="3" key="1">
    <citation type="journal article" date="2023" name="IScience">
        <title>Live-bearing cockroach genome reveals convergent evolutionary mechanisms linked to viviparity in insects and beyond.</title>
        <authorList>
            <person name="Fouks B."/>
            <person name="Harrison M.C."/>
            <person name="Mikhailova A.A."/>
            <person name="Marchal E."/>
            <person name="English S."/>
            <person name="Carruthers M."/>
            <person name="Jennings E.C."/>
            <person name="Chiamaka E.L."/>
            <person name="Frigard R.A."/>
            <person name="Pippel M."/>
            <person name="Attardo G.M."/>
            <person name="Benoit J.B."/>
            <person name="Bornberg-Bauer E."/>
            <person name="Tobe S.S."/>
        </authorList>
    </citation>
    <scope>NUCLEOTIDE SEQUENCE</scope>
    <source>
        <strain evidence="3">Stay&amp;Tobe</strain>
    </source>
</reference>
<comment type="caution">
    <text evidence="3">The sequence shown here is derived from an EMBL/GenBank/DDBJ whole genome shotgun (WGS) entry which is preliminary data.</text>
</comment>
<dbReference type="InterPro" id="IPR002350">
    <property type="entry name" value="Kazal_dom"/>
</dbReference>
<proteinExistence type="predicted"/>
<dbReference type="PANTHER" id="PTHR21179">
    <property type="entry name" value="SERINE-TYPE ENDOPEPTIDASE INHIBITOR"/>
    <property type="match status" value="1"/>
</dbReference>
<name>A0AAD8EHT8_DIPPU</name>
<dbReference type="InterPro" id="IPR039932">
    <property type="entry name" value="Spink4-like"/>
</dbReference>
<feature type="signal peptide" evidence="1">
    <location>
        <begin position="1"/>
        <end position="19"/>
    </location>
</feature>
<dbReference type="AlphaFoldDB" id="A0AAD8EHT8"/>
<dbReference type="PROSITE" id="PS51465">
    <property type="entry name" value="KAZAL_2"/>
    <property type="match status" value="1"/>
</dbReference>
<keyword evidence="1" id="KW-0732">Signal</keyword>